<comment type="caution">
    <text evidence="1">The sequence shown here is derived from an EMBL/GenBank/DDBJ whole genome shotgun (WGS) entry which is preliminary data.</text>
</comment>
<protein>
    <recommendedName>
        <fullName evidence="3">SMI1/KNR4 family protein</fullName>
    </recommendedName>
</protein>
<evidence type="ECO:0000313" key="1">
    <source>
        <dbReference type="EMBL" id="MBD3924368.1"/>
    </source>
</evidence>
<evidence type="ECO:0000313" key="2">
    <source>
        <dbReference type="Proteomes" id="UP000618818"/>
    </source>
</evidence>
<accession>A0ABR8N892</accession>
<keyword evidence="2" id="KW-1185">Reference proteome</keyword>
<dbReference type="EMBL" id="JACXYZ010000001">
    <property type="protein sequence ID" value="MBD3924368.1"/>
    <property type="molecule type" value="Genomic_DNA"/>
</dbReference>
<dbReference type="Proteomes" id="UP000618818">
    <property type="component" value="Unassembled WGS sequence"/>
</dbReference>
<proteinExistence type="predicted"/>
<reference evidence="1 2" key="1">
    <citation type="submission" date="2020-09" db="EMBL/GenBank/DDBJ databases">
        <title>novel species in genus Nocardioides.</title>
        <authorList>
            <person name="Zhang G."/>
        </authorList>
    </citation>
    <scope>NUCLEOTIDE SEQUENCE [LARGE SCALE GENOMIC DNA]</scope>
    <source>
        <strain evidence="1 2">KCTC 39551</strain>
    </source>
</reference>
<sequence>MTELTEALGRLEALLRGRGALAVAHAHPGLEPGRLQEVVEPLGLEPSDALREWFGWHDGAGQPGRTPSLEIEIAPGCELLSAALLAGECRQTRDVARQLGADPGVPWIAEQLWSSSWFPVLRLSGKGLVTLDLERDTVHVVWWDAPPEDRRRVRWPSLAAFVEHLLSRYDEGVWVVGADGLVDGDTLDFP</sequence>
<dbReference type="RefSeq" id="WP_191194150.1">
    <property type="nucleotide sequence ID" value="NZ_JACXYZ010000001.1"/>
</dbReference>
<name>A0ABR8N892_9ACTN</name>
<organism evidence="1 2">
    <name type="scientific">Nocardioides cavernae</name>
    <dbReference type="NCBI Taxonomy" id="1921566"/>
    <lineage>
        <taxon>Bacteria</taxon>
        <taxon>Bacillati</taxon>
        <taxon>Actinomycetota</taxon>
        <taxon>Actinomycetes</taxon>
        <taxon>Propionibacteriales</taxon>
        <taxon>Nocardioidaceae</taxon>
        <taxon>Nocardioides</taxon>
    </lineage>
</organism>
<evidence type="ECO:0008006" key="3">
    <source>
        <dbReference type="Google" id="ProtNLM"/>
    </source>
</evidence>
<gene>
    <name evidence="1" type="ORF">IEZ26_07050</name>
</gene>